<evidence type="ECO:0000256" key="1">
    <source>
        <dbReference type="ARBA" id="ARBA00001947"/>
    </source>
</evidence>
<evidence type="ECO:0000256" key="9">
    <source>
        <dbReference type="RuleBase" id="RU004386"/>
    </source>
</evidence>
<dbReference type="EMBL" id="JBBMFJ010000037">
    <property type="protein sequence ID" value="MEQ2564290.1"/>
    <property type="molecule type" value="Genomic_DNA"/>
</dbReference>
<dbReference type="Proteomes" id="UP001437460">
    <property type="component" value="Unassembled WGS sequence"/>
</dbReference>
<dbReference type="SUPFAM" id="SSF53187">
    <property type="entry name" value="Zn-dependent exopeptidases"/>
    <property type="match status" value="1"/>
</dbReference>
<gene>
    <name evidence="11" type="ORF">WMO41_14140</name>
</gene>
<evidence type="ECO:0000313" key="11">
    <source>
        <dbReference type="EMBL" id="MEQ2564290.1"/>
    </source>
</evidence>
<evidence type="ECO:0000256" key="5">
    <source>
        <dbReference type="ARBA" id="ARBA00022723"/>
    </source>
</evidence>
<comment type="cofactor">
    <cofactor evidence="1 10">
        <name>Zn(2+)</name>
        <dbReference type="ChEBI" id="CHEBI:29105"/>
    </cofactor>
</comment>
<keyword evidence="3 9" id="KW-0031">Aminopeptidase</keyword>
<dbReference type="Gene3D" id="3.40.630.10">
    <property type="entry name" value="Zn peptidases"/>
    <property type="match status" value="2"/>
</dbReference>
<evidence type="ECO:0000313" key="12">
    <source>
        <dbReference type="Proteomes" id="UP001437460"/>
    </source>
</evidence>
<protein>
    <recommendedName>
        <fullName evidence="10">M18 family aminopeptidase</fullName>
        <ecNumber evidence="10">3.4.11.-</ecNumber>
    </recommendedName>
</protein>
<keyword evidence="4 9" id="KW-0645">Protease</keyword>
<dbReference type="EC" id="3.4.11.-" evidence="10"/>
<dbReference type="Gene3D" id="2.30.250.10">
    <property type="entry name" value="Aminopeptidase i, Domain 2"/>
    <property type="match status" value="1"/>
</dbReference>
<reference evidence="11 12" key="1">
    <citation type="submission" date="2024-03" db="EMBL/GenBank/DDBJ databases">
        <title>Human intestinal bacterial collection.</title>
        <authorList>
            <person name="Pauvert C."/>
            <person name="Hitch T.C.A."/>
            <person name="Clavel T."/>
        </authorList>
    </citation>
    <scope>NUCLEOTIDE SEQUENCE [LARGE SCALE GENOMIC DNA]</scope>
    <source>
        <strain evidence="11 12">CLA-AP-H27</strain>
    </source>
</reference>
<comment type="similarity">
    <text evidence="2 9">Belongs to the peptidase M18 family.</text>
</comment>
<dbReference type="CDD" id="cd05658">
    <property type="entry name" value="M18_DAP"/>
    <property type="match status" value="1"/>
</dbReference>
<accession>A0ABV1HPP7</accession>
<keyword evidence="7 9" id="KW-0862">Zinc</keyword>
<comment type="caution">
    <text evidence="11">The sequence shown here is derived from an EMBL/GenBank/DDBJ whole genome shotgun (WGS) entry which is preliminary data.</text>
</comment>
<dbReference type="PANTHER" id="PTHR28570:SF3">
    <property type="entry name" value="ASPARTYL AMINOPEPTIDASE"/>
    <property type="match status" value="1"/>
</dbReference>
<keyword evidence="12" id="KW-1185">Reference proteome</keyword>
<keyword evidence="8 9" id="KW-0482">Metalloprotease</keyword>
<dbReference type="Pfam" id="PF02127">
    <property type="entry name" value="Peptidase_M18"/>
    <property type="match status" value="1"/>
</dbReference>
<sequence>MSKANLNFDKMNEELLAFLDHSPSAFHATANMCELLKEAGYTRLYEGEKWNLEAGNGYYVTRNDSALIAFRIPKQDFTGFQIMASHSDSPVFKIKANAEIEVENQYVKLNVEKYGGMICSTWLDRPLSVAGRVIVRTADGIATKLVNVDRDLMIIPNLAIHMNRQVNDGYAFNPQKDMLPLFCEAAEKQVKGCFTELIAKEAGVKAEDILDTDLFLYNRMTGTLLGADGEFLASPHLDDLQCAFSSLKGFLAAEPKDSVAVHCVYDNEEVGSGTKQGAESTFLKDILHRINTGMGRTEEEYLTALASSFMVSADNAHAIHPNQPDKADPTNRPYLNQGIVIKYSANQKYCTDAVSAAVFKTICEKAEVPYQVFLNRSDILGGSTLGNISGTQVALNTVDIGLPQLAMHSSYETAGSRDTAYLIEAAKVLYSGSFAGKGDGSYKIG</sequence>
<proteinExistence type="inferred from homology"/>
<keyword evidence="6 9" id="KW-0378">Hydrolase</keyword>
<evidence type="ECO:0000256" key="2">
    <source>
        <dbReference type="ARBA" id="ARBA00008290"/>
    </source>
</evidence>
<dbReference type="InterPro" id="IPR023358">
    <property type="entry name" value="Peptidase_M18_dom2"/>
</dbReference>
<evidence type="ECO:0000256" key="3">
    <source>
        <dbReference type="ARBA" id="ARBA00022438"/>
    </source>
</evidence>
<keyword evidence="5 9" id="KW-0479">Metal-binding</keyword>
<evidence type="ECO:0000256" key="10">
    <source>
        <dbReference type="RuleBase" id="RU004387"/>
    </source>
</evidence>
<evidence type="ECO:0000256" key="7">
    <source>
        <dbReference type="ARBA" id="ARBA00022833"/>
    </source>
</evidence>
<dbReference type="GO" id="GO:0004177">
    <property type="term" value="F:aminopeptidase activity"/>
    <property type="evidence" value="ECO:0007669"/>
    <property type="project" value="UniProtKB-KW"/>
</dbReference>
<dbReference type="NCBIfam" id="NF002759">
    <property type="entry name" value="PRK02813.1"/>
    <property type="match status" value="1"/>
</dbReference>
<evidence type="ECO:0000256" key="6">
    <source>
        <dbReference type="ARBA" id="ARBA00022801"/>
    </source>
</evidence>
<dbReference type="InterPro" id="IPR001948">
    <property type="entry name" value="Peptidase_M18"/>
</dbReference>
<dbReference type="SUPFAM" id="SSF101821">
    <property type="entry name" value="Aminopeptidase/glucanase lid domain"/>
    <property type="match status" value="1"/>
</dbReference>
<name>A0ABV1HPP7_9FIRM</name>
<dbReference type="PANTHER" id="PTHR28570">
    <property type="entry name" value="ASPARTYL AMINOPEPTIDASE"/>
    <property type="match status" value="1"/>
</dbReference>
<evidence type="ECO:0000256" key="8">
    <source>
        <dbReference type="ARBA" id="ARBA00023049"/>
    </source>
</evidence>
<organism evidence="11 12">
    <name type="scientific">Ventrimonas faecis</name>
    <dbReference type="NCBI Taxonomy" id="3133170"/>
    <lineage>
        <taxon>Bacteria</taxon>
        <taxon>Bacillati</taxon>
        <taxon>Bacillota</taxon>
        <taxon>Clostridia</taxon>
        <taxon>Lachnospirales</taxon>
        <taxon>Lachnospiraceae</taxon>
        <taxon>Ventrimonas</taxon>
    </lineage>
</organism>
<dbReference type="RefSeq" id="WP_349230318.1">
    <property type="nucleotide sequence ID" value="NZ_JBBMFJ010000037.1"/>
</dbReference>
<dbReference type="PRINTS" id="PR00932">
    <property type="entry name" value="AMINO1PTASE"/>
</dbReference>
<evidence type="ECO:0000256" key="4">
    <source>
        <dbReference type="ARBA" id="ARBA00022670"/>
    </source>
</evidence>